<dbReference type="Proteomes" id="UP000789390">
    <property type="component" value="Unassembled WGS sequence"/>
</dbReference>
<reference evidence="7" key="1">
    <citation type="submission" date="2021-11" db="EMBL/GenBank/DDBJ databases">
        <authorList>
            <person name="Schell T."/>
        </authorList>
    </citation>
    <scope>NUCLEOTIDE SEQUENCE</scope>
    <source>
        <strain evidence="7">M5</strain>
    </source>
</reference>
<keyword evidence="3" id="KW-0539">Nucleus</keyword>
<dbReference type="Pfam" id="PF06278">
    <property type="entry name" value="CNDH2_N"/>
    <property type="match status" value="1"/>
</dbReference>
<keyword evidence="8" id="KW-1185">Reference proteome</keyword>
<sequence length="633" mass="72085">MAPPANLSGSSVEEDDVFSTQFSALLKPIRELTKQGCWELNIADKLEEYVQYIQDLRIEVNVNGEQMKLDFAKAAMVVQNSAQIYSKKVEHLWLLLQEVMEFLSSHGNGANENDENQTPGVKLKRNTRRRHHKGDIDLISEPIPLKFRKFGSKIKKKATSKDTKKIQILPFEILQLEEVIGSLNSVKIKLYTLSNEHLGYPCDLRSNFPFDPYTLFLKIHHANLVMAHPEGEILNGNREVEHSATDIVQIESIPTASVSLHDDGLEVEPPNLDDWQNEEEMASENEIIPPGHGENENSNVIVEEAVDRMRLRQREPAPIPVGNPITVKDPWGGMDPYSEEDAIKKPCKGPIRCKIPLAIVTYRRKRKEVGKVPKTEGIIVEIDQFLGKNQIIVKPTLKYCQPDHEFWEDYVHFTKTTGTAIKKQRRLLPERNIAEGNEEMDQQDINNESDHQDNNGPEDGDAFENSDGHDVSHDNFPAENVCDNAEGHANPTDEVEESKQFFELVQKFMAEYTASAKEFVTSTESTRRVQAWHEMIQPRLREAENRRDFDIHLYGSRILEGFGFNAAIGSQCSFSKIVCDQPQNEVARYFLATLQLANAYNVEIGPQDALSLDGVELKLLSRERHHEHMDDFK</sequence>
<comment type="subcellular location">
    <subcellularLocation>
        <location evidence="1">Nucleus</location>
    </subcellularLocation>
</comment>
<evidence type="ECO:0000259" key="6">
    <source>
        <dbReference type="Pfam" id="PF16858"/>
    </source>
</evidence>
<feature type="domain" description="Condensin II complex subunit H2 N-terminal" evidence="5">
    <location>
        <begin position="21"/>
        <end position="117"/>
    </location>
</feature>
<feature type="domain" description="Condensin-2 complex subunit H2 C-terminal" evidence="6">
    <location>
        <begin position="500"/>
        <end position="629"/>
    </location>
</feature>
<dbReference type="AlphaFoldDB" id="A0A8J2RYF7"/>
<evidence type="ECO:0000256" key="3">
    <source>
        <dbReference type="ARBA" id="ARBA00023242"/>
    </source>
</evidence>
<dbReference type="PANTHER" id="PTHR14324">
    <property type="entry name" value="CONDENSIN-2 COMPLEX SUBUNIT H2"/>
    <property type="match status" value="1"/>
</dbReference>
<proteinExistence type="inferred from homology"/>
<evidence type="ECO:0000256" key="1">
    <source>
        <dbReference type="ARBA" id="ARBA00004123"/>
    </source>
</evidence>
<feature type="region of interest" description="Disordered" evidence="4">
    <location>
        <begin position="437"/>
        <end position="495"/>
    </location>
</feature>
<name>A0A8J2RYF7_9CRUS</name>
<dbReference type="PANTHER" id="PTHR14324:SF3">
    <property type="entry name" value="CONDENSIN-2 COMPLEX SUBUNIT H2"/>
    <property type="match status" value="1"/>
</dbReference>
<evidence type="ECO:0000313" key="7">
    <source>
        <dbReference type="EMBL" id="CAH0108063.1"/>
    </source>
</evidence>
<dbReference type="InterPro" id="IPR031737">
    <property type="entry name" value="CNDH2_C"/>
</dbReference>
<dbReference type="Pfam" id="PF16858">
    <property type="entry name" value="CNDH2_C"/>
    <property type="match status" value="1"/>
</dbReference>
<dbReference type="InterPro" id="IPR009378">
    <property type="entry name" value="H2_N"/>
</dbReference>
<dbReference type="EMBL" id="CAKKLH010000281">
    <property type="protein sequence ID" value="CAH0108063.1"/>
    <property type="molecule type" value="Genomic_DNA"/>
</dbReference>
<dbReference type="GO" id="GO:0000796">
    <property type="term" value="C:condensin complex"/>
    <property type="evidence" value="ECO:0007669"/>
    <property type="project" value="TreeGrafter"/>
</dbReference>
<evidence type="ECO:0000313" key="8">
    <source>
        <dbReference type="Proteomes" id="UP000789390"/>
    </source>
</evidence>
<dbReference type="GO" id="GO:0010032">
    <property type="term" value="P:meiotic chromosome condensation"/>
    <property type="evidence" value="ECO:0007669"/>
    <property type="project" value="TreeGrafter"/>
</dbReference>
<organism evidence="7 8">
    <name type="scientific">Daphnia galeata</name>
    <dbReference type="NCBI Taxonomy" id="27404"/>
    <lineage>
        <taxon>Eukaryota</taxon>
        <taxon>Metazoa</taxon>
        <taxon>Ecdysozoa</taxon>
        <taxon>Arthropoda</taxon>
        <taxon>Crustacea</taxon>
        <taxon>Branchiopoda</taxon>
        <taxon>Diplostraca</taxon>
        <taxon>Cladocera</taxon>
        <taxon>Anomopoda</taxon>
        <taxon>Daphniidae</taxon>
        <taxon>Daphnia</taxon>
    </lineage>
</organism>
<protein>
    <recommendedName>
        <fullName evidence="9">Condensin-2 complex subunit H2</fullName>
    </recommendedName>
</protein>
<dbReference type="GO" id="GO:0051306">
    <property type="term" value="P:mitotic sister chromatid separation"/>
    <property type="evidence" value="ECO:0007669"/>
    <property type="project" value="TreeGrafter"/>
</dbReference>
<dbReference type="GO" id="GO:0003682">
    <property type="term" value="F:chromatin binding"/>
    <property type="evidence" value="ECO:0007669"/>
    <property type="project" value="TreeGrafter"/>
</dbReference>
<accession>A0A8J2RYF7</accession>
<evidence type="ECO:0000259" key="5">
    <source>
        <dbReference type="Pfam" id="PF06278"/>
    </source>
</evidence>
<comment type="caution">
    <text evidence="7">The sequence shown here is derived from an EMBL/GenBank/DDBJ whole genome shotgun (WGS) entry which is preliminary data.</text>
</comment>
<dbReference type="OrthoDB" id="10038475at2759"/>
<dbReference type="GO" id="GO:0005634">
    <property type="term" value="C:nucleus"/>
    <property type="evidence" value="ECO:0007669"/>
    <property type="project" value="UniProtKB-SubCell"/>
</dbReference>
<evidence type="ECO:0008006" key="9">
    <source>
        <dbReference type="Google" id="ProtNLM"/>
    </source>
</evidence>
<comment type="similarity">
    <text evidence="2">Belongs to the CND2 H2 (condensin-2 subunit 2) family.</text>
</comment>
<evidence type="ECO:0000256" key="4">
    <source>
        <dbReference type="SAM" id="MobiDB-lite"/>
    </source>
</evidence>
<gene>
    <name evidence="7" type="ORF">DGAL_LOCUS11429</name>
</gene>
<evidence type="ECO:0000256" key="2">
    <source>
        <dbReference type="ARBA" id="ARBA00007844"/>
    </source>
</evidence>
<dbReference type="InterPro" id="IPR031739">
    <property type="entry name" value="Ncaph2"/>
</dbReference>